<comment type="caution">
    <text evidence="4">The sequence shown here is derived from an EMBL/GenBank/DDBJ whole genome shotgun (WGS) entry which is preliminary data.</text>
</comment>
<sequence length="788" mass="90819">MSSFATYPASLPFFKDLHDEELLGKLILELGQDKLVNDTSKLDISERKHPFMDAYEKKANETLTTNGGLTNASTLDPIIDLFYGYDTVKTEGRNQMYEAAWKADPMMTLRIIFYGRSIHRGKSLTSAFYTAFCWLLINHPRTALANLHMLIDGKVRTDAQLQYNRVKKAKKVRAEKQGWDMVDEEDNYKLLDRRDYKTHGYWKDLCSILTIYAQGELEGHKNSEYLALAWPRMEHDRQAHKEKKAEIKRLYEERKNMSPEGKAKYREEADRKTREKNETKKAKAKEDRYKTRAERNERSQLLLKNDKKYRALHFTIARLFAKQLKADIEQLETNKKMLEEGKLSGRHALGFNLSLAAKWAPSLGNSHDKHTFLATSIAEVLFPPETYQDKEETREHYLNEARDRYRKQYLIPLRNALDLIDHYKQPGHWEQVDISHMPSKCLQKELGLFFRHAPETVMKYMDELSQGKRKVSGATLGPHELVHRFRTRDIDDNLRSLLQQNAELYEKFSSMKATTINAQWDTLIKSIRETSLLNCDDSKKSKKVDLGDCLAICDVSGSMFSGNDPKYPEMAPFNAAIGLSLVITNLAKPPFNGAIITFSAEPEMFKVNTSAKFTDQVEEVMACDAGFNTDLAKVFTDVLLPMAKEHKIKPEDMVKRLFIFTDMNFDACDNGGDKLMKTHDFICKQYQDSGYEVPEIVWWNLCSAKEYMSPKKMNTPIDKDDLGITLLSGFSSAMIKAFFDGEAEEEEDEEENEEGDENESKQKEKKGPMDFIRKSVCHESFDGLVIID</sequence>
<feature type="region of interest" description="Disordered" evidence="1">
    <location>
        <begin position="741"/>
        <end position="767"/>
    </location>
</feature>
<dbReference type="Proteomes" id="UP000093000">
    <property type="component" value="Unassembled WGS sequence"/>
</dbReference>
<reference evidence="4 5" key="1">
    <citation type="submission" date="2016-03" db="EMBL/GenBank/DDBJ databases">
        <title>Choanephora cucurbitarum.</title>
        <authorList>
            <person name="Min B."/>
            <person name="Park H."/>
            <person name="Park J.-H."/>
            <person name="Shin H.-D."/>
            <person name="Choi I.-G."/>
        </authorList>
    </citation>
    <scope>NUCLEOTIDE SEQUENCE [LARGE SCALE GENOMIC DNA]</scope>
    <source>
        <strain evidence="4 5">KUS-F28377</strain>
    </source>
</reference>
<dbReference type="InterPro" id="IPR056690">
    <property type="entry name" value="DUF7788"/>
</dbReference>
<protein>
    <recommendedName>
        <fullName evidence="6">VWFA domain-containing protein</fullName>
    </recommendedName>
</protein>
<dbReference type="InParanoid" id="A0A1C7NIC1"/>
<dbReference type="Pfam" id="PF25043">
    <property type="entry name" value="DUF7788"/>
    <property type="match status" value="1"/>
</dbReference>
<dbReference type="InterPro" id="IPR058580">
    <property type="entry name" value="DUF2828"/>
</dbReference>
<evidence type="ECO:0000313" key="4">
    <source>
        <dbReference type="EMBL" id="OBZ87094.1"/>
    </source>
</evidence>
<dbReference type="OrthoDB" id="1149618at2759"/>
<feature type="domain" description="DUF2828" evidence="2">
    <location>
        <begin position="64"/>
        <end position="531"/>
    </location>
</feature>
<feature type="region of interest" description="Disordered" evidence="1">
    <location>
        <begin position="252"/>
        <end position="295"/>
    </location>
</feature>
<accession>A0A1C7NIC1</accession>
<evidence type="ECO:0000313" key="5">
    <source>
        <dbReference type="Proteomes" id="UP000093000"/>
    </source>
</evidence>
<evidence type="ECO:0000259" key="2">
    <source>
        <dbReference type="Pfam" id="PF11443"/>
    </source>
</evidence>
<keyword evidence="5" id="KW-1185">Reference proteome</keyword>
<dbReference type="PANTHER" id="PTHR31373">
    <property type="entry name" value="OS06G0652100 PROTEIN"/>
    <property type="match status" value="1"/>
</dbReference>
<dbReference type="Pfam" id="PF11443">
    <property type="entry name" value="DUF2828"/>
    <property type="match status" value="1"/>
</dbReference>
<feature type="compositionally biased region" description="Basic and acidic residues" evidence="1">
    <location>
        <begin position="758"/>
        <end position="767"/>
    </location>
</feature>
<evidence type="ECO:0000259" key="3">
    <source>
        <dbReference type="Pfam" id="PF25043"/>
    </source>
</evidence>
<feature type="domain" description="DUF7788" evidence="3">
    <location>
        <begin position="548"/>
        <end position="776"/>
    </location>
</feature>
<dbReference type="Gene3D" id="3.40.50.410">
    <property type="entry name" value="von Willebrand factor, type A domain"/>
    <property type="match status" value="1"/>
</dbReference>
<feature type="compositionally biased region" description="Acidic residues" evidence="1">
    <location>
        <begin position="741"/>
        <end position="757"/>
    </location>
</feature>
<dbReference type="AlphaFoldDB" id="A0A1C7NIC1"/>
<dbReference type="InterPro" id="IPR036465">
    <property type="entry name" value="vWFA_dom_sf"/>
</dbReference>
<dbReference type="EMBL" id="LUGH01000247">
    <property type="protein sequence ID" value="OBZ87094.1"/>
    <property type="molecule type" value="Genomic_DNA"/>
</dbReference>
<dbReference type="PIRSF" id="PIRSF015417">
    <property type="entry name" value="T31B5_30_vWA"/>
    <property type="match status" value="1"/>
</dbReference>
<evidence type="ECO:0000256" key="1">
    <source>
        <dbReference type="SAM" id="MobiDB-lite"/>
    </source>
</evidence>
<evidence type="ECO:0008006" key="6">
    <source>
        <dbReference type="Google" id="ProtNLM"/>
    </source>
</evidence>
<proteinExistence type="predicted"/>
<dbReference type="InterPro" id="IPR011205">
    <property type="entry name" value="UCP015417_vWA"/>
</dbReference>
<gene>
    <name evidence="4" type="ORF">A0J61_04851</name>
</gene>
<name>A0A1C7NIC1_9FUNG</name>
<dbReference type="PANTHER" id="PTHR31373:SF27">
    <property type="entry name" value="TROVE DOMAIN-CONTAINING PROTEIN"/>
    <property type="match status" value="1"/>
</dbReference>
<organism evidence="4 5">
    <name type="scientific">Choanephora cucurbitarum</name>
    <dbReference type="NCBI Taxonomy" id="101091"/>
    <lineage>
        <taxon>Eukaryota</taxon>
        <taxon>Fungi</taxon>
        <taxon>Fungi incertae sedis</taxon>
        <taxon>Mucoromycota</taxon>
        <taxon>Mucoromycotina</taxon>
        <taxon>Mucoromycetes</taxon>
        <taxon>Mucorales</taxon>
        <taxon>Mucorineae</taxon>
        <taxon>Choanephoraceae</taxon>
        <taxon>Choanephoroideae</taxon>
        <taxon>Choanephora</taxon>
    </lineage>
</organism>